<feature type="active site" description="Proton donor" evidence="10">
    <location>
        <position position="207"/>
    </location>
</feature>
<proteinExistence type="inferred from homology"/>
<keyword evidence="7 9" id="KW-0326">Glycosidase</keyword>
<protein>
    <recommendedName>
        <fullName evidence="9">Glucoamylase</fullName>
        <ecNumber evidence="9">3.2.1.3</ecNumber>
    </recommendedName>
    <alternativeName>
        <fullName evidence="9">1,4-alpha-D-glucan glucohydrolase</fullName>
    </alternativeName>
    <alternativeName>
        <fullName evidence="9">Glucan 1,4-alpha-glucosidase</fullName>
    </alternativeName>
</protein>
<dbReference type="GeneID" id="41978082"/>
<organism evidence="14 15">
    <name type="scientific">Thyridium curvatum</name>
    <dbReference type="NCBI Taxonomy" id="1093900"/>
    <lineage>
        <taxon>Eukaryota</taxon>
        <taxon>Fungi</taxon>
        <taxon>Dikarya</taxon>
        <taxon>Ascomycota</taxon>
        <taxon>Pezizomycotina</taxon>
        <taxon>Sordariomycetes</taxon>
        <taxon>Sordariomycetidae</taxon>
        <taxon>Thyridiales</taxon>
        <taxon>Thyridiaceae</taxon>
        <taxon>Thyridium</taxon>
    </lineage>
</organism>
<dbReference type="InterPro" id="IPR008928">
    <property type="entry name" value="6-hairpin_glycosidase_sf"/>
</dbReference>
<dbReference type="InterPro" id="IPR000165">
    <property type="entry name" value="Glucoamylase"/>
</dbReference>
<evidence type="ECO:0000256" key="6">
    <source>
        <dbReference type="ARBA" id="ARBA00023277"/>
    </source>
</evidence>
<evidence type="ECO:0000256" key="4">
    <source>
        <dbReference type="ARBA" id="ARBA00022801"/>
    </source>
</evidence>
<keyword evidence="3 12" id="KW-0732">Signal</keyword>
<dbReference type="SUPFAM" id="SSF48208">
    <property type="entry name" value="Six-hairpin glycosidases"/>
    <property type="match status" value="1"/>
</dbReference>
<reference evidence="14 15" key="1">
    <citation type="submission" date="2019-06" db="EMBL/GenBank/DDBJ databases">
        <title>Draft genome sequence of the filamentous fungus Phialemoniopsis curvata isolated from diesel fuel.</title>
        <authorList>
            <person name="Varaljay V.A."/>
            <person name="Lyon W.J."/>
            <person name="Crouch A.L."/>
            <person name="Drake C.E."/>
            <person name="Hollomon J.M."/>
            <person name="Nadeau L.J."/>
            <person name="Nunn H.S."/>
            <person name="Stevenson B.S."/>
            <person name="Bojanowski C.L."/>
            <person name="Crookes-Goodson W.J."/>
        </authorList>
    </citation>
    <scope>NUCLEOTIDE SEQUENCE [LARGE SCALE GENOMIC DNA]</scope>
    <source>
        <strain evidence="14 15">D216</strain>
    </source>
</reference>
<dbReference type="OrthoDB" id="6123450at2759"/>
<dbReference type="AlphaFoldDB" id="A0A507AKT3"/>
<dbReference type="InterPro" id="IPR013783">
    <property type="entry name" value="Ig-like_fold"/>
</dbReference>
<dbReference type="STRING" id="1093900.A0A507AKT3"/>
<evidence type="ECO:0000256" key="5">
    <source>
        <dbReference type="ARBA" id="ARBA00023180"/>
    </source>
</evidence>
<comment type="catalytic activity">
    <reaction evidence="1 9">
        <text>Hydrolysis of terminal (1-&gt;4)-linked alpha-D-glucose residues successively from non-reducing ends of the chains with release of beta-D-glucose.</text>
        <dbReference type="EC" id="3.2.1.3"/>
    </reaction>
</comment>
<evidence type="ECO:0000259" key="13">
    <source>
        <dbReference type="PROSITE" id="PS51166"/>
    </source>
</evidence>
<keyword evidence="6 9" id="KW-0119">Carbohydrate metabolism</keyword>
<evidence type="ECO:0000313" key="14">
    <source>
        <dbReference type="EMBL" id="TPX07637.1"/>
    </source>
</evidence>
<dbReference type="InterPro" id="IPR046966">
    <property type="entry name" value="Glucoamylase_active_site"/>
</dbReference>
<dbReference type="RefSeq" id="XP_030989348.1">
    <property type="nucleotide sequence ID" value="XM_031133275.1"/>
</dbReference>
<dbReference type="EC" id="3.2.1.3" evidence="9"/>
<dbReference type="GO" id="GO:0000324">
    <property type="term" value="C:fungal-type vacuole"/>
    <property type="evidence" value="ECO:0007669"/>
    <property type="project" value="TreeGrafter"/>
</dbReference>
<evidence type="ECO:0000256" key="8">
    <source>
        <dbReference type="ARBA" id="ARBA00023326"/>
    </source>
</evidence>
<dbReference type="SUPFAM" id="SSF49452">
    <property type="entry name" value="Starch-binding domain-like"/>
    <property type="match status" value="1"/>
</dbReference>
<evidence type="ECO:0000256" key="11">
    <source>
        <dbReference type="PIRSR" id="PIRSR001031-2"/>
    </source>
</evidence>
<dbReference type="FunCoup" id="A0A507AKT3">
    <property type="interactions" value="54"/>
</dbReference>
<keyword evidence="8 9" id="KW-0624">Polysaccharide degradation</keyword>
<feature type="domain" description="CBM20" evidence="13">
    <location>
        <begin position="508"/>
        <end position="628"/>
    </location>
</feature>
<dbReference type="SMART" id="SM01065">
    <property type="entry name" value="CBM_2"/>
    <property type="match status" value="1"/>
</dbReference>
<dbReference type="FunFam" id="1.50.10.10:FF:000018">
    <property type="entry name" value="Glucoamylase"/>
    <property type="match status" value="1"/>
</dbReference>
<comment type="similarity">
    <text evidence="2 9">Belongs to the glycosyl hydrolase 15 family.</text>
</comment>
<dbReference type="InterPro" id="IPR013784">
    <property type="entry name" value="Carb-bd-like_fold"/>
</dbReference>
<keyword evidence="5" id="KW-0325">Glycoprotein</keyword>
<dbReference type="Gene3D" id="1.50.10.10">
    <property type="match status" value="1"/>
</dbReference>
<feature type="binding site" evidence="11">
    <location>
        <position position="148"/>
    </location>
    <ligand>
        <name>substrate</name>
    </ligand>
</feature>
<evidence type="ECO:0000256" key="7">
    <source>
        <dbReference type="ARBA" id="ARBA00023295"/>
    </source>
</evidence>
<dbReference type="PRINTS" id="PR00736">
    <property type="entry name" value="GLHYDRLASE15"/>
</dbReference>
<dbReference type="GO" id="GO:0004339">
    <property type="term" value="F:glucan 1,4-alpha-glucosidase activity"/>
    <property type="evidence" value="ECO:0007669"/>
    <property type="project" value="UniProtKB-EC"/>
</dbReference>
<dbReference type="GO" id="GO:0000272">
    <property type="term" value="P:polysaccharide catabolic process"/>
    <property type="evidence" value="ECO:0007669"/>
    <property type="project" value="UniProtKB-KW"/>
</dbReference>
<dbReference type="InterPro" id="IPR012341">
    <property type="entry name" value="6hp_glycosidase-like_sf"/>
</dbReference>
<keyword evidence="15" id="KW-1185">Reference proteome</keyword>
<dbReference type="PROSITE" id="PS51166">
    <property type="entry name" value="CBM20"/>
    <property type="match status" value="1"/>
</dbReference>
<feature type="chain" id="PRO_5021434218" description="Glucoamylase" evidence="12">
    <location>
        <begin position="20"/>
        <end position="636"/>
    </location>
</feature>
<dbReference type="PROSITE" id="PS00820">
    <property type="entry name" value="GLUCOAMYLASE"/>
    <property type="match status" value="1"/>
</dbReference>
<evidence type="ECO:0000313" key="15">
    <source>
        <dbReference type="Proteomes" id="UP000319257"/>
    </source>
</evidence>
<feature type="active site" description="Proton acceptor" evidence="10">
    <location>
        <position position="204"/>
    </location>
</feature>
<dbReference type="PANTHER" id="PTHR31616:SF12">
    <property type="entry name" value="GLUCOAMYLASE"/>
    <property type="match status" value="1"/>
</dbReference>
<dbReference type="InParanoid" id="A0A507AKT3"/>
<evidence type="ECO:0000256" key="9">
    <source>
        <dbReference type="PIRNR" id="PIRNR001031"/>
    </source>
</evidence>
<dbReference type="EMBL" id="SKBQ01000088">
    <property type="protein sequence ID" value="TPX07637.1"/>
    <property type="molecule type" value="Genomic_DNA"/>
</dbReference>
<dbReference type="GO" id="GO:2001070">
    <property type="term" value="F:starch binding"/>
    <property type="evidence" value="ECO:0007669"/>
    <property type="project" value="InterPro"/>
</dbReference>
<dbReference type="Pfam" id="PF00723">
    <property type="entry name" value="Glyco_hydro_15"/>
    <property type="match status" value="1"/>
</dbReference>
<dbReference type="InterPro" id="IPR002044">
    <property type="entry name" value="CBM20"/>
</dbReference>
<evidence type="ECO:0000256" key="2">
    <source>
        <dbReference type="ARBA" id="ARBA00006188"/>
    </source>
</evidence>
<sequence length="636" mass="67582">MLSGISLCLLAGAAVLVEASTIDIRDQGLEAFIQAERKIALQGVLNNIGPNGSAVPGAHAGYVVASPSKDNPNYFYTWTRDSALTLKMLIDEFILGGDKSLEVYITDYVHGQAVLQTVTNPSGSLLPSGTGLGEPKYNVDGTRFNGAWGRPQRDGPALRAIALITYANWLVEQGQAAKAKDVVWPVISNDLSYVGQYWNTTGFDLWEEVDGSSFFTTQNQYKSLVDGAALAASLGVPCAACGQAAQVLCLLDQAYWNGAFFTANVNLKSPNGRVGVDANTVLGPISVFDPAVASCADPSVQPCHSRALANFKVFVDTFRNASLYPINAGAGPARGVALGRYPEDVYFGGNPWYLITLGAAEFLYDAAEQWARQGRLAVDETSLPFFRELYPAAAVGVHERCRKSGPFRAISDAARAYADSFVAVAQRYTPASTGALSEQFLRREPGTPLSARDLTWSYAAFVSMAQRRAGLFPPAGWTSAAPRLPSSCAASSAKGVYAPAAAAGAPNVTVGCVRNVLFAVNASTYYGENVYVVGNASALGAWRVADAQPLVASNYTAQRPLWFGQVALEAGQTVAYSYVREENCGQPWLWEQGAGANRTVVLPACSKEEEENGTGEEPFVVTNDAWVGPVGSSGNC</sequence>
<dbReference type="PIRSF" id="PIRSF001031">
    <property type="entry name" value="Glu-a-glcsd_SBD"/>
    <property type="match status" value="1"/>
</dbReference>
<dbReference type="Proteomes" id="UP000319257">
    <property type="component" value="Unassembled WGS sequence"/>
</dbReference>
<evidence type="ECO:0000256" key="10">
    <source>
        <dbReference type="PIRSR" id="PIRSR001031-1"/>
    </source>
</evidence>
<feature type="signal peptide" evidence="12">
    <location>
        <begin position="1"/>
        <end position="19"/>
    </location>
</feature>
<name>A0A507AKT3_9PEZI</name>
<evidence type="ECO:0000256" key="1">
    <source>
        <dbReference type="ARBA" id="ARBA00001863"/>
    </source>
</evidence>
<evidence type="ECO:0000256" key="3">
    <source>
        <dbReference type="ARBA" id="ARBA00022729"/>
    </source>
</evidence>
<dbReference type="Gene3D" id="2.60.40.10">
    <property type="entry name" value="Immunoglobulins"/>
    <property type="match status" value="1"/>
</dbReference>
<evidence type="ECO:0000256" key="12">
    <source>
        <dbReference type="SAM" id="SignalP"/>
    </source>
</evidence>
<keyword evidence="4 9" id="KW-0378">Hydrolase</keyword>
<comment type="caution">
    <text evidence="14">The sequence shown here is derived from an EMBL/GenBank/DDBJ whole genome shotgun (WGS) entry which is preliminary data.</text>
</comment>
<dbReference type="PANTHER" id="PTHR31616">
    <property type="entry name" value="TREHALASE"/>
    <property type="match status" value="1"/>
</dbReference>
<gene>
    <name evidence="14" type="ORF">E0L32_010635</name>
</gene>
<accession>A0A507AKT3</accession>
<dbReference type="InterPro" id="IPR011613">
    <property type="entry name" value="GH15-like"/>
</dbReference>
<dbReference type="InterPro" id="IPR008291">
    <property type="entry name" value="Glucoamylase_SBD"/>
</dbReference>
<dbReference type="Pfam" id="PF00686">
    <property type="entry name" value="CBM_20"/>
    <property type="match status" value="1"/>
</dbReference>